<feature type="compositionally biased region" description="Polar residues" evidence="2">
    <location>
        <begin position="1"/>
        <end position="14"/>
    </location>
</feature>
<evidence type="ECO:0000259" key="3">
    <source>
        <dbReference type="PROSITE" id="PS50048"/>
    </source>
</evidence>
<gene>
    <name evidence="4" type="ORF">HG535_0G02560</name>
</gene>
<dbReference type="CDD" id="cd12148">
    <property type="entry name" value="fungal_TF_MHR"/>
    <property type="match status" value="1"/>
</dbReference>
<sequence length="813" mass="92374">MALPAESSTLMGNDTANRATKRRRKAIKSCTFCRKRKLKCDHAKPMCKQCRDRKLPNCIYTDDFNYDITTDELFGNSPNVDLIQRVKELEARLESFSKMNEEYSCKRSADITPQSMSTCQTNTTPSTDNTTARSSISCLYTGNPIDAVAAGTAAANASAGANAAGTASTDAGIVNGNGVVTCFMYNDKSSPNPLWDYRILSKMDGQSIIFGPTSWRTTVAAQGKRFLAEYMKLWEMIKPERERWMIQNSNPNFCSPVLPFCLRSSEPTGLIESICKVLPSKQDIVKDIDFFFNSSLHDILGILDKEKTLKDLGDCFVFSENSMVGFGKPVIDLVLPQNDGNFYKIAVILMIICIVEYDGCIQQAINKFFLSLSAHNSSSRLNFVERLQFLLLRFFNKVYCSYDCSEAIQLSNLSSEICDCSLTLGLSHSDFWYKDQECIVGPLATLRNMWLWSLYVDVVVSFEMGKPPFISDDHFDPAKTFDNTTMDTETEPNTNPSSNPTDHETIEKSIQERRNNLLLQFLKITRKCMLEINGRSTSGNIQECIDSLINYVETMFLPIKFYTMKEKIQLVDLFDIVVLSPTLGMLLNFHNIQRMCFKETSHKVKNGLVKFGLLSLSLSVNILLFICDKEGIDSNEQLHLVLFLINPLLLRVLSEMYALFFYRVSLFERGVVTLCDHGISEVSIDSLKSPETSYYSFNATILKFRRTIDQLFDSTRSDLQKKISKSYQLTTALALERVSRTLFDKGLESRTMTENSCGINDENFISEDLLNQMTDIFWNNYEQQSQDLWHMKPQDFYANLGFSQLDIDLDLKE</sequence>
<keyword evidence="5" id="KW-1185">Reference proteome</keyword>
<feature type="coiled-coil region" evidence="1">
    <location>
        <begin position="79"/>
        <end position="106"/>
    </location>
</feature>
<dbReference type="RefSeq" id="XP_037146098.1">
    <property type="nucleotide sequence ID" value="XM_037290203.1"/>
</dbReference>
<proteinExistence type="predicted"/>
<dbReference type="Proteomes" id="UP000509704">
    <property type="component" value="Chromosome 7"/>
</dbReference>
<evidence type="ECO:0000256" key="1">
    <source>
        <dbReference type="SAM" id="Coils"/>
    </source>
</evidence>
<dbReference type="InterPro" id="IPR001138">
    <property type="entry name" value="Zn2Cys6_DnaBD"/>
</dbReference>
<dbReference type="SMART" id="SM00066">
    <property type="entry name" value="GAL4"/>
    <property type="match status" value="1"/>
</dbReference>
<dbReference type="SUPFAM" id="SSF57701">
    <property type="entry name" value="Zn2/Cys6 DNA-binding domain"/>
    <property type="match status" value="1"/>
</dbReference>
<evidence type="ECO:0000256" key="2">
    <source>
        <dbReference type="SAM" id="MobiDB-lite"/>
    </source>
</evidence>
<dbReference type="GO" id="GO:0008270">
    <property type="term" value="F:zinc ion binding"/>
    <property type="evidence" value="ECO:0007669"/>
    <property type="project" value="InterPro"/>
</dbReference>
<name>A0A7H9B797_ZYGMR</name>
<feature type="domain" description="Zn(2)-C6 fungal-type" evidence="3">
    <location>
        <begin position="29"/>
        <end position="60"/>
    </location>
</feature>
<dbReference type="Pfam" id="PF00172">
    <property type="entry name" value="Zn_clus"/>
    <property type="match status" value="1"/>
</dbReference>
<dbReference type="PANTHER" id="PTHR31405:SF8">
    <property type="entry name" value="TRANSCRIPTION FACTOR PDR8-RELATED"/>
    <property type="match status" value="1"/>
</dbReference>
<feature type="region of interest" description="Disordered" evidence="2">
    <location>
        <begin position="481"/>
        <end position="505"/>
    </location>
</feature>
<evidence type="ECO:0000313" key="4">
    <source>
        <dbReference type="EMBL" id="QLG74373.1"/>
    </source>
</evidence>
<organism evidence="4 5">
    <name type="scientific">Zygotorulaspora mrakii</name>
    <name type="common">Zygosaccharomyces mrakii</name>
    <dbReference type="NCBI Taxonomy" id="42260"/>
    <lineage>
        <taxon>Eukaryota</taxon>
        <taxon>Fungi</taxon>
        <taxon>Dikarya</taxon>
        <taxon>Ascomycota</taxon>
        <taxon>Saccharomycotina</taxon>
        <taxon>Saccharomycetes</taxon>
        <taxon>Saccharomycetales</taxon>
        <taxon>Saccharomycetaceae</taxon>
        <taxon>Zygotorulaspora</taxon>
    </lineage>
</organism>
<dbReference type="CDD" id="cd00067">
    <property type="entry name" value="GAL4"/>
    <property type="match status" value="1"/>
</dbReference>
<reference evidence="4 5" key="1">
    <citation type="submission" date="2020-07" db="EMBL/GenBank/DDBJ databases">
        <title>The yeast mating-type switching endonuclease HO is a domesticated member of an unorthodox homing genetic element family.</title>
        <authorList>
            <person name="Coughlan A.Y."/>
            <person name="Lombardi L."/>
            <person name="Braun-Galleani S."/>
            <person name="Martos A.R."/>
            <person name="Galeote V."/>
            <person name="Bigey F."/>
            <person name="Dequin S."/>
            <person name="Byrne K.P."/>
            <person name="Wolfe K.H."/>
        </authorList>
    </citation>
    <scope>NUCLEOTIDE SEQUENCE [LARGE SCALE GENOMIC DNA]</scope>
    <source>
        <strain evidence="4 5">NRRL Y-6702</strain>
    </source>
</reference>
<evidence type="ECO:0000313" key="5">
    <source>
        <dbReference type="Proteomes" id="UP000509704"/>
    </source>
</evidence>
<dbReference type="Gene3D" id="4.10.240.10">
    <property type="entry name" value="Zn(2)-C6 fungal-type DNA-binding domain"/>
    <property type="match status" value="1"/>
</dbReference>
<dbReference type="PROSITE" id="PS00463">
    <property type="entry name" value="ZN2_CY6_FUNGAL_1"/>
    <property type="match status" value="1"/>
</dbReference>
<dbReference type="PANTHER" id="PTHR31405">
    <property type="entry name" value="TRANSCRIPTION FACTOR PDR8-RELATED"/>
    <property type="match status" value="1"/>
</dbReference>
<dbReference type="OrthoDB" id="10261408at2759"/>
<dbReference type="AlphaFoldDB" id="A0A7H9B797"/>
<dbReference type="InterPro" id="IPR036864">
    <property type="entry name" value="Zn2-C6_fun-type_DNA-bd_sf"/>
</dbReference>
<protein>
    <recommendedName>
        <fullName evidence="3">Zn(2)-C6 fungal-type domain-containing protein</fullName>
    </recommendedName>
</protein>
<feature type="compositionally biased region" description="Polar residues" evidence="2">
    <location>
        <begin position="481"/>
        <end position="500"/>
    </location>
</feature>
<dbReference type="PROSITE" id="PS50048">
    <property type="entry name" value="ZN2_CY6_FUNGAL_2"/>
    <property type="match status" value="1"/>
</dbReference>
<dbReference type="KEGG" id="zmk:HG535_0G02560"/>
<dbReference type="EMBL" id="CP058610">
    <property type="protein sequence ID" value="QLG74373.1"/>
    <property type="molecule type" value="Genomic_DNA"/>
</dbReference>
<keyword evidence="1" id="KW-0175">Coiled coil</keyword>
<dbReference type="InterPro" id="IPR052693">
    <property type="entry name" value="Yeast_MDR_Regulatory"/>
</dbReference>
<dbReference type="GO" id="GO:0000981">
    <property type="term" value="F:DNA-binding transcription factor activity, RNA polymerase II-specific"/>
    <property type="evidence" value="ECO:0007669"/>
    <property type="project" value="InterPro"/>
</dbReference>
<dbReference type="GeneID" id="59238156"/>
<feature type="region of interest" description="Disordered" evidence="2">
    <location>
        <begin position="1"/>
        <end position="20"/>
    </location>
</feature>
<accession>A0A7H9B797</accession>